<sequence length="221" mass="26018">MILFLAFSLLFISGLAYQLKFDLNIKEGNARFVENIETDLQQNTVRYDVPAHNDVYETHRLQDFKAGLQVTCFPALKHCRMREMKSTTVANAGNLTESLVHSWNQGVNSISSADSVLVKEYFIWTVRLLTHFYGEKLRYFYQSFEYPLFREIRVPNEGRLVNMTSKQGQRHYTDRLCLRSVLMLRSRHQWFTYVNVVLVLNTYIYRLTSADAEKIEHIQNE</sequence>
<evidence type="ECO:0000313" key="3">
    <source>
        <dbReference type="Proteomes" id="UP000683360"/>
    </source>
</evidence>
<protein>
    <submittedName>
        <fullName evidence="2">Uncharacterized protein</fullName>
    </submittedName>
</protein>
<comment type="caution">
    <text evidence="2">The sequence shown here is derived from an EMBL/GenBank/DDBJ whole genome shotgun (WGS) entry which is preliminary data.</text>
</comment>
<feature type="signal peptide" evidence="1">
    <location>
        <begin position="1"/>
        <end position="16"/>
    </location>
</feature>
<dbReference type="OrthoDB" id="10077626at2759"/>
<organism evidence="2 3">
    <name type="scientific">Mytilus edulis</name>
    <name type="common">Blue mussel</name>
    <dbReference type="NCBI Taxonomy" id="6550"/>
    <lineage>
        <taxon>Eukaryota</taxon>
        <taxon>Metazoa</taxon>
        <taxon>Spiralia</taxon>
        <taxon>Lophotrochozoa</taxon>
        <taxon>Mollusca</taxon>
        <taxon>Bivalvia</taxon>
        <taxon>Autobranchia</taxon>
        <taxon>Pteriomorphia</taxon>
        <taxon>Mytilida</taxon>
        <taxon>Mytiloidea</taxon>
        <taxon>Mytilidae</taxon>
        <taxon>Mytilinae</taxon>
        <taxon>Mytilus</taxon>
    </lineage>
</organism>
<evidence type="ECO:0000256" key="1">
    <source>
        <dbReference type="SAM" id="SignalP"/>
    </source>
</evidence>
<dbReference type="EMBL" id="CAJPWZ010002387">
    <property type="protein sequence ID" value="CAG2237370.1"/>
    <property type="molecule type" value="Genomic_DNA"/>
</dbReference>
<dbReference type="AlphaFoldDB" id="A0A8S3U1R4"/>
<gene>
    <name evidence="2" type="ORF">MEDL_49837</name>
</gene>
<accession>A0A8S3U1R4</accession>
<name>A0A8S3U1R4_MYTED</name>
<keyword evidence="1" id="KW-0732">Signal</keyword>
<feature type="chain" id="PRO_5035823780" evidence="1">
    <location>
        <begin position="17"/>
        <end position="221"/>
    </location>
</feature>
<proteinExistence type="predicted"/>
<evidence type="ECO:0000313" key="2">
    <source>
        <dbReference type="EMBL" id="CAG2237370.1"/>
    </source>
</evidence>
<keyword evidence="3" id="KW-1185">Reference proteome</keyword>
<dbReference type="Proteomes" id="UP000683360">
    <property type="component" value="Unassembled WGS sequence"/>
</dbReference>
<reference evidence="2" key="1">
    <citation type="submission" date="2021-03" db="EMBL/GenBank/DDBJ databases">
        <authorList>
            <person name="Bekaert M."/>
        </authorList>
    </citation>
    <scope>NUCLEOTIDE SEQUENCE</scope>
</reference>